<keyword evidence="2" id="KW-1185">Reference proteome</keyword>
<protein>
    <submittedName>
        <fullName evidence="1">YpmS family protein</fullName>
    </submittedName>
</protein>
<accession>A0ACD5DCL2</accession>
<name>A0ACD5DCL2_9LACO</name>
<gene>
    <name evidence="1" type="ORF">O0236_005475</name>
</gene>
<dbReference type="EMBL" id="CP168151">
    <property type="protein sequence ID" value="XFD38886.1"/>
    <property type="molecule type" value="Genomic_DNA"/>
</dbReference>
<organism evidence="1 2">
    <name type="scientific">Lentilactobacillus terminaliae</name>
    <dbReference type="NCBI Taxonomy" id="3003483"/>
    <lineage>
        <taxon>Bacteria</taxon>
        <taxon>Bacillati</taxon>
        <taxon>Bacillota</taxon>
        <taxon>Bacilli</taxon>
        <taxon>Lactobacillales</taxon>
        <taxon>Lactobacillaceae</taxon>
        <taxon>Lentilactobacillus</taxon>
    </lineage>
</organism>
<dbReference type="Proteomes" id="UP001149860">
    <property type="component" value="Chromosome"/>
</dbReference>
<evidence type="ECO:0000313" key="1">
    <source>
        <dbReference type="EMBL" id="XFD38886.1"/>
    </source>
</evidence>
<sequence>MKRTQKTRKPYKVAFFTLIGLIVAGMIVVVVMMFSGNTKEPTNQYSSRQGIDLTLNKNQINELADVYLGDLQKQQASNVKYRFQLQKDSGIVYGKFKLLGSDVPYALEFTPSVTNNGNVELKAKKLSIGRQSLPLRLVLLYVKQSYHFPSWVTINPATEQVYLNTTNLNGKNGLNFKATKVDMAGAGKFKFKILLPAQ</sequence>
<evidence type="ECO:0000313" key="2">
    <source>
        <dbReference type="Proteomes" id="UP001149860"/>
    </source>
</evidence>
<proteinExistence type="predicted"/>
<reference evidence="1" key="1">
    <citation type="submission" date="2024-08" db="EMBL/GenBank/DDBJ databases">
        <title>Lentilactobacillus sp. nov., isolated from tree bark.</title>
        <authorList>
            <person name="Phuengjayaem S."/>
            <person name="Tanasupawat S."/>
        </authorList>
    </citation>
    <scope>NUCLEOTIDE SEQUENCE</scope>
    <source>
        <strain evidence="1">SPB1-3</strain>
    </source>
</reference>